<evidence type="ECO:0000256" key="4">
    <source>
        <dbReference type="ARBA" id="ARBA00022825"/>
    </source>
</evidence>
<dbReference type="GO" id="GO:0004252">
    <property type="term" value="F:serine-type endopeptidase activity"/>
    <property type="evidence" value="ECO:0007669"/>
    <property type="project" value="UniProtKB-UniRule"/>
</dbReference>
<keyword evidence="3 5" id="KW-0378">Hydrolase</keyword>
<dbReference type="InterPro" id="IPR000209">
    <property type="entry name" value="Peptidase_S8/S53_dom"/>
</dbReference>
<evidence type="ECO:0000256" key="2">
    <source>
        <dbReference type="ARBA" id="ARBA00022670"/>
    </source>
</evidence>
<feature type="domain" description="DUF7580" evidence="7">
    <location>
        <begin position="178"/>
        <end position="519"/>
    </location>
</feature>
<dbReference type="Pfam" id="PF24476">
    <property type="entry name" value="DUF7580"/>
    <property type="match status" value="1"/>
</dbReference>
<feature type="domain" description="Peptidase S8/S53" evidence="6">
    <location>
        <begin position="589"/>
        <end position="811"/>
    </location>
</feature>
<feature type="active site" description="Charge relay system" evidence="5">
    <location>
        <position position="595"/>
    </location>
</feature>
<dbReference type="AlphaFoldDB" id="A0A428U1V1"/>
<dbReference type="CDD" id="cd00306">
    <property type="entry name" value="Peptidases_S8_S53"/>
    <property type="match status" value="1"/>
</dbReference>
<evidence type="ECO:0000259" key="7">
    <source>
        <dbReference type="Pfam" id="PF24476"/>
    </source>
</evidence>
<protein>
    <submittedName>
        <fullName evidence="8">Uncharacterized protein</fullName>
    </submittedName>
</protein>
<dbReference type="PANTHER" id="PTHR43806">
    <property type="entry name" value="PEPTIDASE S8"/>
    <property type="match status" value="1"/>
</dbReference>
<dbReference type="SUPFAM" id="SSF52743">
    <property type="entry name" value="Subtilisin-like"/>
    <property type="match status" value="1"/>
</dbReference>
<keyword evidence="4 5" id="KW-0720">Serine protease</keyword>
<dbReference type="InterPro" id="IPR015500">
    <property type="entry name" value="Peptidase_S8_subtilisin-rel"/>
</dbReference>
<evidence type="ECO:0000256" key="3">
    <source>
        <dbReference type="ARBA" id="ARBA00022801"/>
    </source>
</evidence>
<evidence type="ECO:0000256" key="5">
    <source>
        <dbReference type="PROSITE-ProRule" id="PRU01240"/>
    </source>
</evidence>
<evidence type="ECO:0000259" key="6">
    <source>
        <dbReference type="Pfam" id="PF00082"/>
    </source>
</evidence>
<evidence type="ECO:0000256" key="1">
    <source>
        <dbReference type="ARBA" id="ARBA00011073"/>
    </source>
</evidence>
<evidence type="ECO:0000313" key="9">
    <source>
        <dbReference type="Proteomes" id="UP000288429"/>
    </source>
</evidence>
<feature type="active site" description="Charge relay system" evidence="5">
    <location>
        <position position="796"/>
    </location>
</feature>
<proteinExistence type="inferred from homology"/>
<dbReference type="InterPro" id="IPR056002">
    <property type="entry name" value="DUF7580"/>
</dbReference>
<name>A0A428U1V1_9HYPO</name>
<dbReference type="GO" id="GO:0006508">
    <property type="term" value="P:proteolysis"/>
    <property type="evidence" value="ECO:0007669"/>
    <property type="project" value="UniProtKB-KW"/>
</dbReference>
<keyword evidence="2 5" id="KW-0645">Protease</keyword>
<reference evidence="8 9" key="1">
    <citation type="submission" date="2017-06" db="EMBL/GenBank/DDBJ databases">
        <title>Cmopartive genomic analysis of Ambrosia Fusariam Clade fungi.</title>
        <authorList>
            <person name="Stajich J.E."/>
            <person name="Carrillo J."/>
            <person name="Kijimoto T."/>
            <person name="Eskalen A."/>
            <person name="O'Donnell K."/>
            <person name="Kasson M."/>
        </authorList>
    </citation>
    <scope>NUCLEOTIDE SEQUENCE [LARGE SCALE GENOMIC DNA]</scope>
    <source>
        <strain evidence="8 9">NRRL 20438</strain>
    </source>
</reference>
<keyword evidence="9" id="KW-1185">Reference proteome</keyword>
<comment type="similarity">
    <text evidence="1 5">Belongs to the peptidase S8 family.</text>
</comment>
<dbReference type="EMBL" id="NIZV01000107">
    <property type="protein sequence ID" value="RSM08257.1"/>
    <property type="molecule type" value="Genomic_DNA"/>
</dbReference>
<dbReference type="PROSITE" id="PS51892">
    <property type="entry name" value="SUBTILASE"/>
    <property type="match status" value="1"/>
</dbReference>
<dbReference type="Pfam" id="PF00082">
    <property type="entry name" value="Peptidase_S8"/>
    <property type="match status" value="1"/>
</dbReference>
<dbReference type="PRINTS" id="PR00723">
    <property type="entry name" value="SUBTILISIN"/>
</dbReference>
<evidence type="ECO:0000313" key="8">
    <source>
        <dbReference type="EMBL" id="RSM08257.1"/>
    </source>
</evidence>
<feature type="active site" description="Charge relay system" evidence="5">
    <location>
        <position position="633"/>
    </location>
</feature>
<organism evidence="8 9">
    <name type="scientific">Fusarium ambrosium</name>
    <dbReference type="NCBI Taxonomy" id="131363"/>
    <lineage>
        <taxon>Eukaryota</taxon>
        <taxon>Fungi</taxon>
        <taxon>Dikarya</taxon>
        <taxon>Ascomycota</taxon>
        <taxon>Pezizomycotina</taxon>
        <taxon>Sordariomycetes</taxon>
        <taxon>Hypocreomycetidae</taxon>
        <taxon>Hypocreales</taxon>
        <taxon>Nectriaceae</taxon>
        <taxon>Fusarium</taxon>
        <taxon>Fusarium solani species complex</taxon>
    </lineage>
</organism>
<dbReference type="PANTHER" id="PTHR43806:SF11">
    <property type="entry name" value="CEREVISIN-RELATED"/>
    <property type="match status" value="1"/>
</dbReference>
<dbReference type="InterPro" id="IPR050131">
    <property type="entry name" value="Peptidase_S8_subtilisin-like"/>
</dbReference>
<dbReference type="Proteomes" id="UP000288429">
    <property type="component" value="Unassembled WGS sequence"/>
</dbReference>
<sequence length="881" mass="98486">MDTRELKQLAIKATLLMAEVTAKVAQELAAKTVDREKSRLTILSEIMGCLIQVYGALQDPVSGEEERIASRLPRLLKQLETVCTWPKKSPIRGPQFPFLHRLTACESHSANAELCRAIMAFVMNGGQRVGSFISNLDKFASAKSPGSNTRQPGILSAKMSNELIESPDEYPSTVNTLLYTALSRHFNCTCPGDSPREHWARLRLATQIKQVEDHVLFDILFSATPASQCPEQTRWQQLRLQVPSKTRRSIRFAQDASKDESQSSIQRENHTIVQLGRFCALLGRPLGSVCVPLKIVDGHLCELDNPALPDQHVAKANSVSLSDVLQRHQLPAKAKIVLAYTLAKAVWRYYNSDFMKTPWTTESVHFMREDRRNMSQDEINPANPCFAFRPSVSTEPEPTEYCGHRHVYHRYPRVLALGVLLVAIVENQVPLGHTGRSSTEERMNDDLMTCRYIAKGRDWPNFGLQSEEASLTYRDAVDKCLDPDLFHVPSSNGDEDQAGIRQRRNALYTHVVLPLESLCEDCGIIDEQDIGRLVYSHPTQPKIQPTPGFLATLSQRINHSQAWMQSLAGTFLSENVVKQYRLNRSLTRIRIAILDTGYDSRTQFFQASSRKKRVIKWKDFVGGQKEHVDCDGHGTHVLSLAMKIAPAAEICVARVANSAKDLAQSGWRVADAIKWATDPQQGNADIVSMSFGFPEEPYVDGRPAISNAIHKAMHDRDGRVLFFAATANDGANQTEMFPARHPNVISIRATNHKGAFQDFNPAADYSGPHVFGTLGTDVPGAGLNTHDGEVCETGVSMATPIAAGIAAMILMYVRLGLESQQFRTEIPMEKLWTKSGMDSVLKKLSRRVREKHYYIYPHDFFRGGDKDTERNALLIDALRLS</sequence>
<accession>A0A428U1V1</accession>
<gene>
    <name evidence="8" type="ORF">CDV31_008265</name>
</gene>
<comment type="caution">
    <text evidence="8">The sequence shown here is derived from an EMBL/GenBank/DDBJ whole genome shotgun (WGS) entry which is preliminary data.</text>
</comment>
<dbReference type="Gene3D" id="3.40.50.200">
    <property type="entry name" value="Peptidase S8/S53 domain"/>
    <property type="match status" value="1"/>
</dbReference>
<dbReference type="InterPro" id="IPR036852">
    <property type="entry name" value="Peptidase_S8/S53_dom_sf"/>
</dbReference>